<reference evidence="1 2" key="1">
    <citation type="submission" date="2024-10" db="EMBL/GenBank/DDBJ databases">
        <title>Updated reference genomes for cyclostephanoid diatoms.</title>
        <authorList>
            <person name="Roberts W.R."/>
            <person name="Alverson A.J."/>
        </authorList>
    </citation>
    <scope>NUCLEOTIDE SEQUENCE [LARGE SCALE GENOMIC DNA]</scope>
    <source>
        <strain evidence="1 2">AJA232-27</strain>
    </source>
</reference>
<name>A0ABD3MZD1_9STRA</name>
<comment type="caution">
    <text evidence="1">The sequence shown here is derived from an EMBL/GenBank/DDBJ whole genome shotgun (WGS) entry which is preliminary data.</text>
</comment>
<sequence length="224" mass="25062">MSRLRADCHIFLDTANTSMGQIDALVQLGLFRGFIVSLPTLCNTESVRYLLREYVNPGYEIMIPTWGSTVDDMVGNGIALSSLDRERVIVQVPITTVGIEVASKLVARNIRVCLTEFSDDHHALVAATIGVDYALSNNQRYEHGRPVYLICCGTVVCRLHLNIKCRKFSVQEAKRVLDALQSKTRILVPVKDFRPDTTHVVQWVKKGYNSFAISPEVARNLVGR</sequence>
<evidence type="ECO:0008006" key="3">
    <source>
        <dbReference type="Google" id="ProtNLM"/>
    </source>
</evidence>
<evidence type="ECO:0000313" key="1">
    <source>
        <dbReference type="EMBL" id="KAL3765825.1"/>
    </source>
</evidence>
<protein>
    <recommendedName>
        <fullName evidence="3">Transaldolase</fullName>
    </recommendedName>
</protein>
<evidence type="ECO:0000313" key="2">
    <source>
        <dbReference type="Proteomes" id="UP001530293"/>
    </source>
</evidence>
<dbReference type="Gene3D" id="3.20.20.70">
    <property type="entry name" value="Aldolase class I"/>
    <property type="match status" value="1"/>
</dbReference>
<dbReference type="SUPFAM" id="SSF51569">
    <property type="entry name" value="Aldolase"/>
    <property type="match status" value="1"/>
</dbReference>
<dbReference type="InterPro" id="IPR013785">
    <property type="entry name" value="Aldolase_TIM"/>
</dbReference>
<organism evidence="1 2">
    <name type="scientific">Discostella pseudostelligera</name>
    <dbReference type="NCBI Taxonomy" id="259834"/>
    <lineage>
        <taxon>Eukaryota</taxon>
        <taxon>Sar</taxon>
        <taxon>Stramenopiles</taxon>
        <taxon>Ochrophyta</taxon>
        <taxon>Bacillariophyta</taxon>
        <taxon>Coscinodiscophyceae</taxon>
        <taxon>Thalassiosirophycidae</taxon>
        <taxon>Stephanodiscales</taxon>
        <taxon>Stephanodiscaceae</taxon>
        <taxon>Discostella</taxon>
    </lineage>
</organism>
<keyword evidence="2" id="KW-1185">Reference proteome</keyword>
<dbReference type="Proteomes" id="UP001530293">
    <property type="component" value="Unassembled WGS sequence"/>
</dbReference>
<accession>A0ABD3MZD1</accession>
<proteinExistence type="predicted"/>
<dbReference type="AlphaFoldDB" id="A0ABD3MZD1"/>
<gene>
    <name evidence="1" type="ORF">ACHAWU_002620</name>
</gene>
<dbReference type="EMBL" id="JALLBG020000091">
    <property type="protein sequence ID" value="KAL3765825.1"/>
    <property type="molecule type" value="Genomic_DNA"/>
</dbReference>